<sequence length="413" mass="43752">MSLARQHLRLYGWQAVVADRGYDGAQHGTAAGAWGQRVTAAPAHVRGVACGAAPFPPAAAAPGAHPPPAARLGASLPVVYHPDYSAPVMPPGHRFPMAVFRRIYELVLEEGIAAPHQIHVPPRLPPDEELLLVHDPDYLALFSSGRLDEERVRRIGFGPAVTRSEVLVRRTKAEVAGTLLTARLALSGGLAVNTAGGTHHAFPSHGSGYCILNDLAVTAEVLLAEGAVRRVLVLDLDVHQGDGTAFIFRDRPDVFTLSVHAASNFPARKQRSTLDIALPDGTPDAVYLARVAEILPAVLRDFKPDLVLYDAGVDPHVDDALGRLALTDAGLARRERLVLDTCLGWGVPVAGYVGGGYDDDLDLLARRHLHLHRAAAELWRGYGLGGGGLGGAAGESGEGGVGEGHQREGRGER</sequence>
<dbReference type="ExpressionAtlas" id="A0A2K3CYT6">
    <property type="expression patterns" value="baseline"/>
</dbReference>
<evidence type="ECO:0000313" key="5">
    <source>
        <dbReference type="Proteomes" id="UP000006906"/>
    </source>
</evidence>
<dbReference type="AlphaFoldDB" id="A0A2K3CYT6"/>
<dbReference type="GO" id="GO:0004407">
    <property type="term" value="F:histone deacetylase activity"/>
    <property type="evidence" value="ECO:0000318"/>
    <property type="project" value="GO_Central"/>
</dbReference>
<dbReference type="GO" id="GO:0016787">
    <property type="term" value="F:hydrolase activity"/>
    <property type="evidence" value="ECO:0007669"/>
    <property type="project" value="UniProtKB-KW"/>
</dbReference>
<dbReference type="Pfam" id="PF00850">
    <property type="entry name" value="Hist_deacetyl"/>
    <property type="match status" value="1"/>
</dbReference>
<dbReference type="GO" id="GO:0040029">
    <property type="term" value="P:epigenetic regulation of gene expression"/>
    <property type="evidence" value="ECO:0000318"/>
    <property type="project" value="GO_Central"/>
</dbReference>
<dbReference type="Gramene" id="PNW73444">
    <property type="protein sequence ID" value="PNW73444"/>
    <property type="gene ID" value="CHLRE_14g632300v5"/>
</dbReference>
<evidence type="ECO:0000256" key="2">
    <source>
        <dbReference type="SAM" id="MobiDB-lite"/>
    </source>
</evidence>
<feature type="compositionally biased region" description="Gly residues" evidence="2">
    <location>
        <begin position="393"/>
        <end position="403"/>
    </location>
</feature>
<dbReference type="InParanoid" id="A0A2K3CYT6"/>
<dbReference type="PaxDb" id="3055-EDP03778"/>
<dbReference type="KEGG" id="cre:CHLRE_14g632300v5"/>
<keyword evidence="5" id="KW-1185">Reference proteome</keyword>
<dbReference type="OrthoDB" id="437693at2759"/>
<evidence type="ECO:0000259" key="3">
    <source>
        <dbReference type="Pfam" id="PF00850"/>
    </source>
</evidence>
<dbReference type="STRING" id="3055.A0A2K3CYT6"/>
<feature type="region of interest" description="Disordered" evidence="2">
    <location>
        <begin position="393"/>
        <end position="413"/>
    </location>
</feature>
<dbReference type="SUPFAM" id="SSF52768">
    <property type="entry name" value="Arginase/deacetylase"/>
    <property type="match status" value="1"/>
</dbReference>
<dbReference type="InterPro" id="IPR000286">
    <property type="entry name" value="HDACs"/>
</dbReference>
<evidence type="ECO:0000256" key="1">
    <source>
        <dbReference type="ARBA" id="ARBA00022801"/>
    </source>
</evidence>
<protein>
    <recommendedName>
        <fullName evidence="3">Histone deacetylase domain-containing protein</fullName>
    </recommendedName>
</protein>
<dbReference type="OMA" id="DGFCIFN"/>
<dbReference type="CDD" id="cd09993">
    <property type="entry name" value="HDAC_classIV"/>
    <property type="match status" value="1"/>
</dbReference>
<dbReference type="PANTHER" id="PTHR10625">
    <property type="entry name" value="HISTONE DEACETYLASE HDAC1-RELATED"/>
    <property type="match status" value="1"/>
</dbReference>
<dbReference type="InterPro" id="IPR044150">
    <property type="entry name" value="HDAC_classIV"/>
</dbReference>
<dbReference type="PRINTS" id="PR01270">
    <property type="entry name" value="HDASUPER"/>
</dbReference>
<dbReference type="Gene3D" id="3.40.800.20">
    <property type="entry name" value="Histone deacetylase domain"/>
    <property type="match status" value="1"/>
</dbReference>
<keyword evidence="1" id="KW-0378">Hydrolase</keyword>
<dbReference type="InterPro" id="IPR037138">
    <property type="entry name" value="His_deacetylse_dom_sf"/>
</dbReference>
<feature type="compositionally biased region" description="Basic and acidic residues" evidence="2">
    <location>
        <begin position="404"/>
        <end position="413"/>
    </location>
</feature>
<organism evidence="4 5">
    <name type="scientific">Chlamydomonas reinhardtii</name>
    <name type="common">Chlamydomonas smithii</name>
    <dbReference type="NCBI Taxonomy" id="3055"/>
    <lineage>
        <taxon>Eukaryota</taxon>
        <taxon>Viridiplantae</taxon>
        <taxon>Chlorophyta</taxon>
        <taxon>core chlorophytes</taxon>
        <taxon>Chlorophyceae</taxon>
        <taxon>CS clade</taxon>
        <taxon>Chlamydomonadales</taxon>
        <taxon>Chlamydomonadaceae</taxon>
        <taxon>Chlamydomonas</taxon>
    </lineage>
</organism>
<dbReference type="Proteomes" id="UP000006906">
    <property type="component" value="Chromosome 14"/>
</dbReference>
<dbReference type="RefSeq" id="XP_042917102.1">
    <property type="nucleotide sequence ID" value="XM_043070429.1"/>
</dbReference>
<reference evidence="4 5" key="1">
    <citation type="journal article" date="2007" name="Science">
        <title>The Chlamydomonas genome reveals the evolution of key animal and plant functions.</title>
        <authorList>
            <person name="Merchant S.S."/>
            <person name="Prochnik S.E."/>
            <person name="Vallon O."/>
            <person name="Harris E.H."/>
            <person name="Karpowicz S.J."/>
            <person name="Witman G.B."/>
            <person name="Terry A."/>
            <person name="Salamov A."/>
            <person name="Fritz-Laylin L.K."/>
            <person name="Marechal-Drouard L."/>
            <person name="Marshall W.F."/>
            <person name="Qu L.H."/>
            <person name="Nelson D.R."/>
            <person name="Sanderfoot A.A."/>
            <person name="Spalding M.H."/>
            <person name="Kapitonov V.V."/>
            <person name="Ren Q."/>
            <person name="Ferris P."/>
            <person name="Lindquist E."/>
            <person name="Shapiro H."/>
            <person name="Lucas S.M."/>
            <person name="Grimwood J."/>
            <person name="Schmutz J."/>
            <person name="Cardol P."/>
            <person name="Cerutti H."/>
            <person name="Chanfreau G."/>
            <person name="Chen C.L."/>
            <person name="Cognat V."/>
            <person name="Croft M.T."/>
            <person name="Dent R."/>
            <person name="Dutcher S."/>
            <person name="Fernandez E."/>
            <person name="Fukuzawa H."/>
            <person name="Gonzalez-Ballester D."/>
            <person name="Gonzalez-Halphen D."/>
            <person name="Hallmann A."/>
            <person name="Hanikenne M."/>
            <person name="Hippler M."/>
            <person name="Inwood W."/>
            <person name="Jabbari K."/>
            <person name="Kalanon M."/>
            <person name="Kuras R."/>
            <person name="Lefebvre P.A."/>
            <person name="Lemaire S.D."/>
            <person name="Lobanov A.V."/>
            <person name="Lohr M."/>
            <person name="Manuell A."/>
            <person name="Meier I."/>
            <person name="Mets L."/>
            <person name="Mittag M."/>
            <person name="Mittelmeier T."/>
            <person name="Moroney J.V."/>
            <person name="Moseley J."/>
            <person name="Napoli C."/>
            <person name="Nedelcu A.M."/>
            <person name="Niyogi K."/>
            <person name="Novoselov S.V."/>
            <person name="Paulsen I.T."/>
            <person name="Pazour G."/>
            <person name="Purton S."/>
            <person name="Ral J.P."/>
            <person name="Riano-Pachon D.M."/>
            <person name="Riekhof W."/>
            <person name="Rymarquis L."/>
            <person name="Schroda M."/>
            <person name="Stern D."/>
            <person name="Umen J."/>
            <person name="Willows R."/>
            <person name="Wilson N."/>
            <person name="Zimmer S.L."/>
            <person name="Allmer J."/>
            <person name="Balk J."/>
            <person name="Bisova K."/>
            <person name="Chen C.J."/>
            <person name="Elias M."/>
            <person name="Gendler K."/>
            <person name="Hauser C."/>
            <person name="Lamb M.R."/>
            <person name="Ledford H."/>
            <person name="Long J.C."/>
            <person name="Minagawa J."/>
            <person name="Page M.D."/>
            <person name="Pan J."/>
            <person name="Pootakham W."/>
            <person name="Roje S."/>
            <person name="Rose A."/>
            <person name="Stahlberg E."/>
            <person name="Terauchi A.M."/>
            <person name="Yang P."/>
            <person name="Ball S."/>
            <person name="Bowler C."/>
            <person name="Dieckmann C.L."/>
            <person name="Gladyshev V.N."/>
            <person name="Green P."/>
            <person name="Jorgensen R."/>
            <person name="Mayfield S."/>
            <person name="Mueller-Roeber B."/>
            <person name="Rajamani S."/>
            <person name="Sayre R.T."/>
            <person name="Brokstein P."/>
            <person name="Dubchak I."/>
            <person name="Goodstein D."/>
            <person name="Hornick L."/>
            <person name="Huang Y.W."/>
            <person name="Jhaveri J."/>
            <person name="Luo Y."/>
            <person name="Martinez D."/>
            <person name="Ngau W.C."/>
            <person name="Otillar B."/>
            <person name="Poliakov A."/>
            <person name="Porter A."/>
            <person name="Szajkowski L."/>
            <person name="Werner G."/>
            <person name="Zhou K."/>
            <person name="Grigoriev I.V."/>
            <person name="Rokhsar D.S."/>
            <person name="Grossman A.R."/>
        </authorList>
    </citation>
    <scope>NUCLEOTIDE SEQUENCE [LARGE SCALE GENOMIC DNA]</scope>
    <source>
        <strain evidence="5">CC-503</strain>
    </source>
</reference>
<dbReference type="PANTHER" id="PTHR10625:SF32">
    <property type="entry name" value="HISTONE DEACETYLASE"/>
    <property type="match status" value="1"/>
</dbReference>
<dbReference type="GeneID" id="5718236"/>
<evidence type="ECO:0000313" key="4">
    <source>
        <dbReference type="EMBL" id="PNW73444.1"/>
    </source>
</evidence>
<feature type="domain" description="Histone deacetylase" evidence="3">
    <location>
        <begin position="97"/>
        <end position="360"/>
    </location>
</feature>
<proteinExistence type="predicted"/>
<gene>
    <name evidence="4" type="ORF">CHLRE_14g632300v5</name>
</gene>
<accession>A0A2K3CYT6</accession>
<dbReference type="EMBL" id="CM008975">
    <property type="protein sequence ID" value="PNW73444.1"/>
    <property type="molecule type" value="Genomic_DNA"/>
</dbReference>
<dbReference type="InterPro" id="IPR023801">
    <property type="entry name" value="His_deacetylse_dom"/>
</dbReference>
<dbReference type="InterPro" id="IPR023696">
    <property type="entry name" value="Ureohydrolase_dom_sf"/>
</dbReference>
<name>A0A2K3CYT6_CHLRE</name>